<dbReference type="EMBL" id="JAAABI010000010">
    <property type="protein sequence ID" value="NAY93423.1"/>
    <property type="molecule type" value="Genomic_DNA"/>
</dbReference>
<protein>
    <recommendedName>
        <fullName evidence="3">Peptidase S74 domain-containing protein</fullName>
    </recommendedName>
</protein>
<evidence type="ECO:0000313" key="1">
    <source>
        <dbReference type="EMBL" id="NAY93423.1"/>
    </source>
</evidence>
<reference evidence="1" key="1">
    <citation type="submission" date="2020-01" db="EMBL/GenBank/DDBJ databases">
        <title>Muricauda ochracea sp. nov., isolated from a tidal flat of Garorim bay in Korea.</title>
        <authorList>
            <person name="Kim D."/>
            <person name="Yoo Y."/>
            <person name="Kim J.-J."/>
        </authorList>
    </citation>
    <scope>NUCLEOTIDE SEQUENCE</scope>
    <source>
        <strain evidence="1">JGD-17</strain>
    </source>
</reference>
<accession>A0A964TFM5</accession>
<proteinExistence type="predicted"/>
<dbReference type="AlphaFoldDB" id="A0A964TFM5"/>
<keyword evidence="2" id="KW-1185">Reference proteome</keyword>
<dbReference type="RefSeq" id="WP_166524833.1">
    <property type="nucleotide sequence ID" value="NZ_JAAABI010000010.1"/>
</dbReference>
<evidence type="ECO:0008006" key="3">
    <source>
        <dbReference type="Google" id="ProtNLM"/>
    </source>
</evidence>
<sequence length="384" mass="42173">MRKKIFVVALYFLCTAPIIYGQWSPPAAETNFITTTHSNALQDFGFDLESSGGNYRYLIENNINGANQQALYFGHSNGSKNIFGISSSSDSGTTWNPRFTINQNGYVGFNTNSPITDFHVNGRVTLNPGLTNDNYVNFLSNTSTQINMVFYSQNDAKWNFYTSSDGKFYFRKTDNNPGGGVKMTLDGGNVGIGTTSPQEKLQVHGSALIASDKGASGITDVSNYGSASGLFFGNAGSILDNDNNTLNIVSRANMEFVVDELSGSSTKAMYIKTNGHVGIGTSNPDSELAVNGIIHSKEVKVDLVGWPDYVFDNDHILPTLEEVEKHIKEKGHLMNIPSAKEVEENGIQLGEMNKLLLEKIEELTLHLLAQEKRLKKIEQLLRID</sequence>
<organism evidence="1 2">
    <name type="scientific">Flagellimonas ochracea</name>
    <dbReference type="NCBI Taxonomy" id="2696472"/>
    <lineage>
        <taxon>Bacteria</taxon>
        <taxon>Pseudomonadati</taxon>
        <taxon>Bacteroidota</taxon>
        <taxon>Flavobacteriia</taxon>
        <taxon>Flavobacteriales</taxon>
        <taxon>Flavobacteriaceae</taxon>
        <taxon>Flagellimonas</taxon>
    </lineage>
</organism>
<evidence type="ECO:0000313" key="2">
    <source>
        <dbReference type="Proteomes" id="UP000667650"/>
    </source>
</evidence>
<gene>
    <name evidence="1" type="ORF">GTQ34_16045</name>
</gene>
<name>A0A964TFM5_9FLAO</name>
<comment type="caution">
    <text evidence="1">The sequence shown here is derived from an EMBL/GenBank/DDBJ whole genome shotgun (WGS) entry which is preliminary data.</text>
</comment>
<dbReference type="Proteomes" id="UP000667650">
    <property type="component" value="Unassembled WGS sequence"/>
</dbReference>